<feature type="compositionally biased region" description="Basic and acidic residues" evidence="1">
    <location>
        <begin position="176"/>
        <end position="186"/>
    </location>
</feature>
<comment type="caution">
    <text evidence="2">The sequence shown here is derived from an EMBL/GenBank/DDBJ whole genome shotgun (WGS) entry which is preliminary data.</text>
</comment>
<dbReference type="EMBL" id="JBFTWV010000002">
    <property type="protein sequence ID" value="KAL2800817.1"/>
    <property type="molecule type" value="Genomic_DNA"/>
</dbReference>
<feature type="region of interest" description="Disordered" evidence="1">
    <location>
        <begin position="79"/>
        <end position="104"/>
    </location>
</feature>
<gene>
    <name evidence="2" type="ORF">BJX66DRAFT_331758</name>
</gene>
<keyword evidence="3" id="KW-1185">Reference proteome</keyword>
<dbReference type="Proteomes" id="UP001610563">
    <property type="component" value="Unassembled WGS sequence"/>
</dbReference>
<feature type="compositionally biased region" description="Polar residues" evidence="1">
    <location>
        <begin position="92"/>
        <end position="101"/>
    </location>
</feature>
<feature type="region of interest" description="Disordered" evidence="1">
    <location>
        <begin position="133"/>
        <end position="186"/>
    </location>
</feature>
<evidence type="ECO:0000256" key="1">
    <source>
        <dbReference type="SAM" id="MobiDB-lite"/>
    </source>
</evidence>
<evidence type="ECO:0000313" key="2">
    <source>
        <dbReference type="EMBL" id="KAL2800817.1"/>
    </source>
</evidence>
<protein>
    <submittedName>
        <fullName evidence="2">Uncharacterized protein</fullName>
    </submittedName>
</protein>
<organism evidence="2 3">
    <name type="scientific">Aspergillus keveii</name>
    <dbReference type="NCBI Taxonomy" id="714993"/>
    <lineage>
        <taxon>Eukaryota</taxon>
        <taxon>Fungi</taxon>
        <taxon>Dikarya</taxon>
        <taxon>Ascomycota</taxon>
        <taxon>Pezizomycotina</taxon>
        <taxon>Eurotiomycetes</taxon>
        <taxon>Eurotiomycetidae</taxon>
        <taxon>Eurotiales</taxon>
        <taxon>Aspergillaceae</taxon>
        <taxon>Aspergillus</taxon>
        <taxon>Aspergillus subgen. Nidulantes</taxon>
    </lineage>
</organism>
<evidence type="ECO:0000313" key="3">
    <source>
        <dbReference type="Proteomes" id="UP001610563"/>
    </source>
</evidence>
<name>A0ABR4GP82_9EURO</name>
<reference evidence="2 3" key="1">
    <citation type="submission" date="2024-07" db="EMBL/GenBank/DDBJ databases">
        <title>Section-level genome sequencing and comparative genomics of Aspergillus sections Usti and Cavernicolus.</title>
        <authorList>
            <consortium name="Lawrence Berkeley National Laboratory"/>
            <person name="Nybo J.L."/>
            <person name="Vesth T.C."/>
            <person name="Theobald S."/>
            <person name="Frisvad J.C."/>
            <person name="Larsen T.O."/>
            <person name="Kjaerboelling I."/>
            <person name="Rothschild-Mancinelli K."/>
            <person name="Lyhne E.K."/>
            <person name="Kogle M.E."/>
            <person name="Barry K."/>
            <person name="Clum A."/>
            <person name="Na H."/>
            <person name="Ledsgaard L."/>
            <person name="Lin J."/>
            <person name="Lipzen A."/>
            <person name="Kuo A."/>
            <person name="Riley R."/>
            <person name="Mondo S."/>
            <person name="Labutti K."/>
            <person name="Haridas S."/>
            <person name="Pangalinan J."/>
            <person name="Salamov A.A."/>
            <person name="Simmons B.A."/>
            <person name="Magnuson J.K."/>
            <person name="Chen J."/>
            <person name="Drula E."/>
            <person name="Henrissat B."/>
            <person name="Wiebenga A."/>
            <person name="Lubbers R.J."/>
            <person name="Gomes A.C."/>
            <person name="Makela M.R."/>
            <person name="Stajich J."/>
            <person name="Grigoriev I.V."/>
            <person name="Mortensen U.H."/>
            <person name="De Vries R.P."/>
            <person name="Baker S.E."/>
            <person name="Andersen M.R."/>
        </authorList>
    </citation>
    <scope>NUCLEOTIDE SEQUENCE [LARGE SCALE GENOMIC DNA]</scope>
    <source>
        <strain evidence="2 3">CBS 209.92</strain>
    </source>
</reference>
<proteinExistence type="predicted"/>
<sequence>MATTKSQMPSITRRLSAGAAIVVPLTEFNLAIHNSRVRPQELTHATIREWAETAHPTYQYPLGQVVDDSPCLSDGDKPVENTSEGLFEGIEGSTSLQTTSPSRREPTWIVRPMAPKPDDSRNVVNKALANEATRVEGSGTGQEGYGIQSEDHEASGDWVVLTTSPPSGDTVILPDAKPEQKSGFDT</sequence>
<accession>A0ABR4GP82</accession>